<evidence type="ECO:0000256" key="1">
    <source>
        <dbReference type="SAM" id="MobiDB-lite"/>
    </source>
</evidence>
<reference evidence="3 4" key="1">
    <citation type="journal article" date="2014" name="BMC Genomics">
        <title>Comparison of environmental and isolate Sulfobacillus genomes reveals diverse carbon, sulfur, nitrogen, and hydrogen metabolisms.</title>
        <authorList>
            <person name="Justice N.B."/>
            <person name="Norman A."/>
            <person name="Brown C.T."/>
            <person name="Singh A."/>
            <person name="Thomas B.C."/>
            <person name="Banfield J.F."/>
        </authorList>
    </citation>
    <scope>NUCLEOTIDE SEQUENCE [LARGE SCALE GENOMIC DNA]</scope>
    <source>
        <strain evidence="3">AMDSBA3</strain>
    </source>
</reference>
<evidence type="ECO:0000313" key="4">
    <source>
        <dbReference type="Proteomes" id="UP000241848"/>
    </source>
</evidence>
<dbReference type="Gene3D" id="3.90.1010.20">
    <property type="match status" value="1"/>
</dbReference>
<protein>
    <submittedName>
        <fullName evidence="3">FMN-binding protein</fullName>
    </submittedName>
</protein>
<dbReference type="GO" id="GO:0010181">
    <property type="term" value="F:FMN binding"/>
    <property type="evidence" value="ECO:0007669"/>
    <property type="project" value="InterPro"/>
</dbReference>
<dbReference type="EMBL" id="PXYV01000012">
    <property type="protein sequence ID" value="PSR22789.1"/>
    <property type="molecule type" value="Genomic_DNA"/>
</dbReference>
<name>A0A2T2WKL6_9FIRM</name>
<accession>A0A2T2WKL6</accession>
<evidence type="ECO:0000259" key="2">
    <source>
        <dbReference type="SMART" id="SM00900"/>
    </source>
</evidence>
<dbReference type="AlphaFoldDB" id="A0A2T2WKL6"/>
<sequence>MTEASGAKLLILCTLAVGAIYTGAYVYTSPRAHHPSATTVSSAHRLKSSGSSRAGSRAAKYKDGTYTGSGANLYGTLSVSVTIVHGRIAAVMITQYNMHYPASFIDPFMNREMIKNQTYRVYAVSGATASSENFAEAVYFALKKARN</sequence>
<proteinExistence type="predicted"/>
<dbReference type="Pfam" id="PF04205">
    <property type="entry name" value="FMN_bind"/>
    <property type="match status" value="1"/>
</dbReference>
<comment type="caution">
    <text evidence="3">The sequence shown here is derived from an EMBL/GenBank/DDBJ whole genome shotgun (WGS) entry which is preliminary data.</text>
</comment>
<feature type="domain" description="FMN-binding" evidence="2">
    <location>
        <begin position="73"/>
        <end position="145"/>
    </location>
</feature>
<evidence type="ECO:0000313" key="3">
    <source>
        <dbReference type="EMBL" id="PSR22789.1"/>
    </source>
</evidence>
<dbReference type="SMART" id="SM00900">
    <property type="entry name" value="FMN_bind"/>
    <property type="match status" value="1"/>
</dbReference>
<dbReference type="Proteomes" id="UP000241848">
    <property type="component" value="Unassembled WGS sequence"/>
</dbReference>
<dbReference type="GO" id="GO:0016020">
    <property type="term" value="C:membrane"/>
    <property type="evidence" value="ECO:0007669"/>
    <property type="project" value="InterPro"/>
</dbReference>
<gene>
    <name evidence="3" type="ORF">C7B45_05515</name>
</gene>
<dbReference type="InterPro" id="IPR007329">
    <property type="entry name" value="FMN-bd"/>
</dbReference>
<feature type="region of interest" description="Disordered" evidence="1">
    <location>
        <begin position="36"/>
        <end position="56"/>
    </location>
</feature>
<organism evidence="3 4">
    <name type="scientific">Sulfobacillus acidophilus</name>
    <dbReference type="NCBI Taxonomy" id="53633"/>
    <lineage>
        <taxon>Bacteria</taxon>
        <taxon>Bacillati</taxon>
        <taxon>Bacillota</taxon>
        <taxon>Clostridia</taxon>
        <taxon>Eubacteriales</taxon>
        <taxon>Clostridiales Family XVII. Incertae Sedis</taxon>
        <taxon>Sulfobacillus</taxon>
    </lineage>
</organism>